<sequence length="77" mass="8433">MEKNQSGPTGFIGSHLCEEIMLKTSDKLLTLNVYNDKIKHLPEADALLRLRHIHSTPSTSGTIAASKAPIKCQICCI</sequence>
<evidence type="ECO:0000313" key="2">
    <source>
        <dbReference type="Proteomes" id="UP000233551"/>
    </source>
</evidence>
<dbReference type="STRING" id="22663.A0A2I0IA25"/>
<reference evidence="1 2" key="1">
    <citation type="submission" date="2017-11" db="EMBL/GenBank/DDBJ databases">
        <title>De-novo sequencing of pomegranate (Punica granatum L.) genome.</title>
        <authorList>
            <person name="Akparov Z."/>
            <person name="Amiraslanov A."/>
            <person name="Hajiyeva S."/>
            <person name="Abbasov M."/>
            <person name="Kaur K."/>
            <person name="Hamwieh A."/>
            <person name="Solovyev V."/>
            <person name="Salamov A."/>
            <person name="Braich B."/>
            <person name="Kosarev P."/>
            <person name="Mahmoud A."/>
            <person name="Hajiyev E."/>
            <person name="Babayeva S."/>
            <person name="Izzatullayeva V."/>
            <person name="Mammadov A."/>
            <person name="Mammadov A."/>
            <person name="Sharifova S."/>
            <person name="Ojaghi J."/>
            <person name="Eynullazada K."/>
            <person name="Bayramov B."/>
            <person name="Abdulazimova A."/>
            <person name="Shahmuradov I."/>
        </authorList>
    </citation>
    <scope>NUCLEOTIDE SEQUENCE [LARGE SCALE GENOMIC DNA]</scope>
    <source>
        <strain evidence="2">cv. AG2017</strain>
        <tissue evidence="1">Leaf</tissue>
    </source>
</reference>
<dbReference type="Proteomes" id="UP000233551">
    <property type="component" value="Unassembled WGS sequence"/>
</dbReference>
<proteinExistence type="predicted"/>
<protein>
    <recommendedName>
        <fullName evidence="3">NAD-dependent epimerase/dehydratase domain-containing protein</fullName>
    </recommendedName>
</protein>
<evidence type="ECO:0000313" key="1">
    <source>
        <dbReference type="EMBL" id="PKI40832.1"/>
    </source>
</evidence>
<gene>
    <name evidence="1" type="ORF">CRG98_038843</name>
</gene>
<name>A0A2I0IA25_PUNGR</name>
<comment type="caution">
    <text evidence="1">The sequence shown here is derived from an EMBL/GenBank/DDBJ whole genome shotgun (WGS) entry which is preliminary data.</text>
</comment>
<keyword evidence="2" id="KW-1185">Reference proteome</keyword>
<evidence type="ECO:0008006" key="3">
    <source>
        <dbReference type="Google" id="ProtNLM"/>
    </source>
</evidence>
<accession>A0A2I0IA25</accession>
<dbReference type="AlphaFoldDB" id="A0A2I0IA25"/>
<organism evidence="1 2">
    <name type="scientific">Punica granatum</name>
    <name type="common">Pomegranate</name>
    <dbReference type="NCBI Taxonomy" id="22663"/>
    <lineage>
        <taxon>Eukaryota</taxon>
        <taxon>Viridiplantae</taxon>
        <taxon>Streptophyta</taxon>
        <taxon>Embryophyta</taxon>
        <taxon>Tracheophyta</taxon>
        <taxon>Spermatophyta</taxon>
        <taxon>Magnoliopsida</taxon>
        <taxon>eudicotyledons</taxon>
        <taxon>Gunneridae</taxon>
        <taxon>Pentapetalae</taxon>
        <taxon>rosids</taxon>
        <taxon>malvids</taxon>
        <taxon>Myrtales</taxon>
        <taxon>Lythraceae</taxon>
        <taxon>Punica</taxon>
    </lineage>
</organism>
<dbReference type="EMBL" id="PGOL01003489">
    <property type="protein sequence ID" value="PKI40832.1"/>
    <property type="molecule type" value="Genomic_DNA"/>
</dbReference>